<feature type="region of interest" description="Disordered" evidence="1">
    <location>
        <begin position="1"/>
        <end position="33"/>
    </location>
</feature>
<proteinExistence type="predicted"/>
<organism evidence="2 3">
    <name type="scientific">Lactuca saligna</name>
    <name type="common">Willowleaf lettuce</name>
    <dbReference type="NCBI Taxonomy" id="75948"/>
    <lineage>
        <taxon>Eukaryota</taxon>
        <taxon>Viridiplantae</taxon>
        <taxon>Streptophyta</taxon>
        <taxon>Embryophyta</taxon>
        <taxon>Tracheophyta</taxon>
        <taxon>Spermatophyta</taxon>
        <taxon>Magnoliopsida</taxon>
        <taxon>eudicotyledons</taxon>
        <taxon>Gunneridae</taxon>
        <taxon>Pentapetalae</taxon>
        <taxon>asterids</taxon>
        <taxon>campanulids</taxon>
        <taxon>Asterales</taxon>
        <taxon>Asteraceae</taxon>
        <taxon>Cichorioideae</taxon>
        <taxon>Cichorieae</taxon>
        <taxon>Lactucinae</taxon>
        <taxon>Lactuca</taxon>
    </lineage>
</organism>
<protein>
    <submittedName>
        <fullName evidence="2">Uncharacterized protein</fullName>
    </submittedName>
</protein>
<evidence type="ECO:0000256" key="1">
    <source>
        <dbReference type="SAM" id="MobiDB-lite"/>
    </source>
</evidence>
<feature type="compositionally biased region" description="Basic residues" evidence="1">
    <location>
        <begin position="85"/>
        <end position="98"/>
    </location>
</feature>
<accession>A0AA35YB02</accession>
<name>A0AA35YB02_LACSI</name>
<dbReference type="AlphaFoldDB" id="A0AA35YB02"/>
<keyword evidence="3" id="KW-1185">Reference proteome</keyword>
<evidence type="ECO:0000313" key="3">
    <source>
        <dbReference type="Proteomes" id="UP001177003"/>
    </source>
</evidence>
<dbReference type="Proteomes" id="UP001177003">
    <property type="component" value="Chromosome 0"/>
</dbReference>
<dbReference type="EMBL" id="OX465086">
    <property type="protein sequence ID" value="CAI9265546.1"/>
    <property type="molecule type" value="Genomic_DNA"/>
</dbReference>
<sequence length="114" mass="12337">MIDPDIESGVLFTKTTEGPSKKHKGSKKEALPSPLKVSMVAKEVKSLNKVAVKVKASKKSSLPVVTEIVNPSKDVVPSKTGTLKRLKKMAHKPHHSPKRSGSFSPSFVRKPQIG</sequence>
<evidence type="ECO:0000313" key="2">
    <source>
        <dbReference type="EMBL" id="CAI9265546.1"/>
    </source>
</evidence>
<gene>
    <name evidence="2" type="ORF">LSALG_LOCUS6144</name>
</gene>
<reference evidence="2" key="1">
    <citation type="submission" date="2023-04" db="EMBL/GenBank/DDBJ databases">
        <authorList>
            <person name="Vijverberg K."/>
            <person name="Xiong W."/>
            <person name="Schranz E."/>
        </authorList>
    </citation>
    <scope>NUCLEOTIDE SEQUENCE</scope>
</reference>
<feature type="region of interest" description="Disordered" evidence="1">
    <location>
        <begin position="85"/>
        <end position="114"/>
    </location>
</feature>